<evidence type="ECO:0000256" key="1">
    <source>
        <dbReference type="ARBA" id="ARBA00006100"/>
    </source>
</evidence>
<keyword evidence="7 9" id="KW-0411">Iron-sulfur</keyword>
<evidence type="ECO:0000256" key="8">
    <source>
        <dbReference type="ARBA" id="ARBA00023186"/>
    </source>
</evidence>
<feature type="domain" description="Radical SAM core" evidence="10">
    <location>
        <begin position="1"/>
        <end position="234"/>
    </location>
</feature>
<keyword evidence="4 9" id="KW-0949">S-adenosyl-L-methionine</keyword>
<keyword evidence="3 9" id="KW-0349">Heme</keyword>
<dbReference type="InterPro" id="IPR058240">
    <property type="entry name" value="rSAM_sf"/>
</dbReference>
<dbReference type="GO" id="GO:0046872">
    <property type="term" value="F:metal ion binding"/>
    <property type="evidence" value="ECO:0007669"/>
    <property type="project" value="UniProtKB-UniRule"/>
</dbReference>
<dbReference type="SFLD" id="SFLDG01065">
    <property type="entry name" value="anaerobic_coproporphyrinogen-I"/>
    <property type="match status" value="1"/>
</dbReference>
<evidence type="ECO:0000256" key="6">
    <source>
        <dbReference type="ARBA" id="ARBA00023004"/>
    </source>
</evidence>
<dbReference type="PANTHER" id="PTHR13932:SF5">
    <property type="entry name" value="RADICAL S-ADENOSYL METHIONINE DOMAIN-CONTAINING PROTEIN 1, MITOCHONDRIAL"/>
    <property type="match status" value="1"/>
</dbReference>
<dbReference type="Pfam" id="PF06969">
    <property type="entry name" value="HemN_C"/>
    <property type="match status" value="1"/>
</dbReference>
<dbReference type="SMART" id="SM00729">
    <property type="entry name" value="Elp3"/>
    <property type="match status" value="1"/>
</dbReference>
<keyword evidence="12" id="KW-1185">Reference proteome</keyword>
<protein>
    <recommendedName>
        <fullName evidence="2 9">Heme chaperone HemW</fullName>
    </recommendedName>
</protein>
<dbReference type="GO" id="GO:0004109">
    <property type="term" value="F:coproporphyrinogen oxidase activity"/>
    <property type="evidence" value="ECO:0007669"/>
    <property type="project" value="InterPro"/>
</dbReference>
<dbReference type="GO" id="GO:0006779">
    <property type="term" value="P:porphyrin-containing compound biosynthetic process"/>
    <property type="evidence" value="ECO:0007669"/>
    <property type="project" value="InterPro"/>
</dbReference>
<keyword evidence="9" id="KW-0004">4Fe-4S</keyword>
<comment type="similarity">
    <text evidence="1">Belongs to the anaerobic coproporphyrinogen-III oxidase family. HemW subfamily.</text>
</comment>
<evidence type="ECO:0000256" key="7">
    <source>
        <dbReference type="ARBA" id="ARBA00023014"/>
    </source>
</evidence>
<reference evidence="11 12" key="1">
    <citation type="submission" date="2016-10" db="EMBL/GenBank/DDBJ databases">
        <authorList>
            <person name="de Groot N.N."/>
        </authorList>
    </citation>
    <scope>NUCLEOTIDE SEQUENCE [LARGE SCALE GENOMIC DNA]</scope>
    <source>
        <strain evidence="11 12">DSM 18978</strain>
    </source>
</reference>
<sequence length="379" mass="44341">MIPIGLYIHIPFCERKCYYCDFNSYSGENTKIQAYLEALLKEIAFYKDELKGHNIKTIFIGGGTPSLMDGRQVDELMNNIYRNYSLDNRAEITIESNPGTLNIDKLQEYRKAGVNRLSVGLQACQDHLLKKLGRIHNYKEFINNIEIAKKVGFSNINVDLMFGLPGQTLDEWKLSLDEIVNLDIPHISAYSLIWEEGTPFYKAYQEQQLMPLEEELELKMFHFTMEYLKENKYHHYEISNYAKRNFECQHNHIYWKNQFYLGLGAGGHSYLQNRRFYNEGSIDGYLRMIKEGRAPVEENIKLTRKDEISETMFLGLRLMEGISIETFSNRFGESPFSIYGDKLEKLKRQELITYNQEKIQLTPKGIDLANLVFTEMLLD</sequence>
<dbReference type="Gene3D" id="3.20.20.70">
    <property type="entry name" value="Aldolase class I"/>
    <property type="match status" value="1"/>
</dbReference>
<dbReference type="Pfam" id="PF04055">
    <property type="entry name" value="Radical_SAM"/>
    <property type="match status" value="1"/>
</dbReference>
<evidence type="ECO:0000256" key="5">
    <source>
        <dbReference type="ARBA" id="ARBA00022723"/>
    </source>
</evidence>
<keyword evidence="6 9" id="KW-0408">Iron</keyword>
<evidence type="ECO:0000313" key="11">
    <source>
        <dbReference type="EMBL" id="SCX94842.1"/>
    </source>
</evidence>
<keyword evidence="9" id="KW-0963">Cytoplasm</keyword>
<dbReference type="AlphaFoldDB" id="A0A1G5BXB3"/>
<comment type="subcellular location">
    <subcellularLocation>
        <location evidence="9">Cytoplasm</location>
    </subcellularLocation>
</comment>
<evidence type="ECO:0000256" key="4">
    <source>
        <dbReference type="ARBA" id="ARBA00022691"/>
    </source>
</evidence>
<dbReference type="SFLD" id="SFLDF00562">
    <property type="entry name" value="HemN-like__clustered_with_heat"/>
    <property type="match status" value="1"/>
</dbReference>
<keyword evidence="8 9" id="KW-0143">Chaperone</keyword>
<organism evidence="11 12">
    <name type="scientific">Alkaliphilus peptidifermentans DSM 18978</name>
    <dbReference type="NCBI Taxonomy" id="1120976"/>
    <lineage>
        <taxon>Bacteria</taxon>
        <taxon>Bacillati</taxon>
        <taxon>Bacillota</taxon>
        <taxon>Clostridia</taxon>
        <taxon>Peptostreptococcales</taxon>
        <taxon>Natronincolaceae</taxon>
        <taxon>Alkaliphilus</taxon>
    </lineage>
</organism>
<evidence type="ECO:0000256" key="2">
    <source>
        <dbReference type="ARBA" id="ARBA00017228"/>
    </source>
</evidence>
<dbReference type="GO" id="GO:0005737">
    <property type="term" value="C:cytoplasm"/>
    <property type="evidence" value="ECO:0007669"/>
    <property type="project" value="UniProtKB-SubCell"/>
</dbReference>
<evidence type="ECO:0000313" key="12">
    <source>
        <dbReference type="Proteomes" id="UP000198636"/>
    </source>
</evidence>
<dbReference type="SUPFAM" id="SSF102114">
    <property type="entry name" value="Radical SAM enzymes"/>
    <property type="match status" value="1"/>
</dbReference>
<dbReference type="NCBIfam" id="TIGR00539">
    <property type="entry name" value="hemN_rel"/>
    <property type="match status" value="1"/>
</dbReference>
<comment type="function">
    <text evidence="9">Probably acts as a heme chaperone, transferring heme to an unknown acceptor. Binds one molecule of heme per monomer, possibly covalently. Binds 1 [4Fe-4S] cluster. The cluster is coordinated with 3 cysteines and an exchangeable S-adenosyl-L-methionine.</text>
</comment>
<proteinExistence type="inferred from homology"/>
<dbReference type="SFLD" id="SFLDS00029">
    <property type="entry name" value="Radical_SAM"/>
    <property type="match status" value="1"/>
</dbReference>
<accession>A0A1G5BXB3</accession>
<dbReference type="EMBL" id="FMUS01000002">
    <property type="protein sequence ID" value="SCX94842.1"/>
    <property type="molecule type" value="Genomic_DNA"/>
</dbReference>
<dbReference type="OrthoDB" id="9808022at2"/>
<dbReference type="InterPro" id="IPR010723">
    <property type="entry name" value="HemN_C"/>
</dbReference>
<evidence type="ECO:0000256" key="3">
    <source>
        <dbReference type="ARBA" id="ARBA00022617"/>
    </source>
</evidence>
<dbReference type="CDD" id="cd01335">
    <property type="entry name" value="Radical_SAM"/>
    <property type="match status" value="1"/>
</dbReference>
<dbReference type="SFLD" id="SFLDF00288">
    <property type="entry name" value="HemN-like__clustered_with_nucl"/>
    <property type="match status" value="1"/>
</dbReference>
<dbReference type="InterPro" id="IPR034505">
    <property type="entry name" value="Coproporphyrinogen-III_oxidase"/>
</dbReference>
<dbReference type="InterPro" id="IPR013785">
    <property type="entry name" value="Aldolase_TIM"/>
</dbReference>
<dbReference type="STRING" id="1120976.SAMN03080606_00554"/>
<dbReference type="SFLD" id="SFLDG01082">
    <property type="entry name" value="B12-binding_domain_containing"/>
    <property type="match status" value="1"/>
</dbReference>
<gene>
    <name evidence="11" type="ORF">SAMN03080606_00554</name>
</gene>
<name>A0A1G5BXB3_9FIRM</name>
<dbReference type="RefSeq" id="WP_091539698.1">
    <property type="nucleotide sequence ID" value="NZ_FMUS01000002.1"/>
</dbReference>
<dbReference type="InterPro" id="IPR006638">
    <property type="entry name" value="Elp3/MiaA/NifB-like_rSAM"/>
</dbReference>
<dbReference type="PANTHER" id="PTHR13932">
    <property type="entry name" value="COPROPORPHYRINIGEN III OXIDASE"/>
    <property type="match status" value="1"/>
</dbReference>
<dbReference type="Proteomes" id="UP000198636">
    <property type="component" value="Unassembled WGS sequence"/>
</dbReference>
<evidence type="ECO:0000259" key="10">
    <source>
        <dbReference type="PROSITE" id="PS51918"/>
    </source>
</evidence>
<dbReference type="PROSITE" id="PS51918">
    <property type="entry name" value="RADICAL_SAM"/>
    <property type="match status" value="1"/>
</dbReference>
<keyword evidence="5 9" id="KW-0479">Metal-binding</keyword>
<dbReference type="InterPro" id="IPR007197">
    <property type="entry name" value="rSAM"/>
</dbReference>
<dbReference type="InterPro" id="IPR004559">
    <property type="entry name" value="HemW-like"/>
</dbReference>
<evidence type="ECO:0000256" key="9">
    <source>
        <dbReference type="RuleBase" id="RU364116"/>
    </source>
</evidence>
<dbReference type="GO" id="GO:0051539">
    <property type="term" value="F:4 iron, 4 sulfur cluster binding"/>
    <property type="evidence" value="ECO:0007669"/>
    <property type="project" value="UniProtKB-UniRule"/>
</dbReference>